<comment type="caution">
    <text evidence="1">The sequence shown here is derived from an EMBL/GenBank/DDBJ whole genome shotgun (WGS) entry which is preliminary data.</text>
</comment>
<sequence length="43" mass="5049">MVILVRTYFRLCALSCGDMDMLPLQGFSRKAVSYVFFLSRWNI</sequence>
<protein>
    <submittedName>
        <fullName evidence="1">Uncharacterized protein</fullName>
    </submittedName>
</protein>
<organism evidence="1 2">
    <name type="scientific">Bacteroides xylanisolvens SD CC 1b</name>
    <dbReference type="NCBI Taxonomy" id="702447"/>
    <lineage>
        <taxon>Bacteria</taxon>
        <taxon>Pseudomonadati</taxon>
        <taxon>Bacteroidota</taxon>
        <taxon>Bacteroidia</taxon>
        <taxon>Bacteroidales</taxon>
        <taxon>Bacteroidaceae</taxon>
        <taxon>Bacteroides</taxon>
    </lineage>
</organism>
<evidence type="ECO:0000313" key="2">
    <source>
        <dbReference type="Proteomes" id="UP000019380"/>
    </source>
</evidence>
<proteinExistence type="predicted"/>
<reference evidence="1 2" key="1">
    <citation type="submission" date="2013-12" db="EMBL/GenBank/DDBJ databases">
        <title>Improved hybrid genome assemblies of Bacteroides xylanisolvens SD CC 1b and Bacteroides xylanisolvens SD CC 2a using Illumina and 454 Sequencing.</title>
        <authorList>
            <person name="Ramaraj T."/>
            <person name="Sundararajan A."/>
            <person name="Mudge J."/>
            <person name="Schilkey F.D."/>
            <person name="Delvecchio V."/>
            <person name="Donlon M."/>
            <person name="Ziemer C."/>
        </authorList>
    </citation>
    <scope>NUCLEOTIDE SEQUENCE [LARGE SCALE GENOMIC DNA]</scope>
</reference>
<dbReference type="AlphaFoldDB" id="W6P7I6"/>
<accession>W6P7I6</accession>
<gene>
    <name evidence="1" type="ORF">BN890_36530</name>
</gene>
<dbReference type="EMBL" id="CBXG010000042">
    <property type="protein sequence ID" value="CDM06051.1"/>
    <property type="molecule type" value="Genomic_DNA"/>
</dbReference>
<dbReference type="Proteomes" id="UP000019380">
    <property type="component" value="Unassembled WGS sequence"/>
</dbReference>
<name>W6P7I6_9BACE</name>
<evidence type="ECO:0000313" key="1">
    <source>
        <dbReference type="EMBL" id="CDM06051.1"/>
    </source>
</evidence>